<sequence length="74" mass="8400">MRVVSERRTWVCLFVLAYALLLSSSWNLLLVVEGKQITKEIFGVVVKILLKEGILAIAFCVVYAILEDWSAWQG</sequence>
<dbReference type="PANTHER" id="PTHR34656">
    <property type="entry name" value="PYRROLINE-5-CARBOXYLATE REDUCTASE"/>
    <property type="match status" value="1"/>
</dbReference>
<protein>
    <submittedName>
        <fullName evidence="3">Uncharacterized protein LOC127151165</fullName>
    </submittedName>
</protein>
<dbReference type="Proteomes" id="UP001652600">
    <property type="component" value="Chromosome 10"/>
</dbReference>
<name>A0ABM3L941_CUCME</name>
<keyword evidence="1" id="KW-0812">Transmembrane</keyword>
<evidence type="ECO:0000313" key="2">
    <source>
        <dbReference type="Proteomes" id="UP001652600"/>
    </source>
</evidence>
<evidence type="ECO:0000313" key="3">
    <source>
        <dbReference type="RefSeq" id="XP_050946543.1"/>
    </source>
</evidence>
<keyword evidence="2" id="KW-1185">Reference proteome</keyword>
<feature type="transmembrane region" description="Helical" evidence="1">
    <location>
        <begin position="44"/>
        <end position="66"/>
    </location>
</feature>
<accession>A0ABM3L941</accession>
<reference evidence="3" key="1">
    <citation type="submission" date="2025-08" db="UniProtKB">
        <authorList>
            <consortium name="RefSeq"/>
        </authorList>
    </citation>
    <scope>IDENTIFICATION</scope>
    <source>
        <tissue evidence="3">Stem</tissue>
    </source>
</reference>
<dbReference type="PANTHER" id="PTHR34656:SF1">
    <property type="entry name" value="PYRROLINE-5-CARBOXYLATE REDUCTASE"/>
    <property type="match status" value="1"/>
</dbReference>
<dbReference type="GeneID" id="127151165"/>
<proteinExistence type="predicted"/>
<dbReference type="RefSeq" id="XP_050946543.1">
    <property type="nucleotide sequence ID" value="XM_051090586.1"/>
</dbReference>
<keyword evidence="1" id="KW-1133">Transmembrane helix</keyword>
<keyword evidence="1" id="KW-0472">Membrane</keyword>
<gene>
    <name evidence="3" type="primary">LOC127151165</name>
</gene>
<organism evidence="2 3">
    <name type="scientific">Cucumis melo</name>
    <name type="common">Muskmelon</name>
    <dbReference type="NCBI Taxonomy" id="3656"/>
    <lineage>
        <taxon>Eukaryota</taxon>
        <taxon>Viridiplantae</taxon>
        <taxon>Streptophyta</taxon>
        <taxon>Embryophyta</taxon>
        <taxon>Tracheophyta</taxon>
        <taxon>Spermatophyta</taxon>
        <taxon>Magnoliopsida</taxon>
        <taxon>eudicotyledons</taxon>
        <taxon>Gunneridae</taxon>
        <taxon>Pentapetalae</taxon>
        <taxon>rosids</taxon>
        <taxon>fabids</taxon>
        <taxon>Cucurbitales</taxon>
        <taxon>Cucurbitaceae</taxon>
        <taxon>Benincaseae</taxon>
        <taxon>Cucumis</taxon>
    </lineage>
</organism>
<evidence type="ECO:0000256" key="1">
    <source>
        <dbReference type="SAM" id="Phobius"/>
    </source>
</evidence>